<keyword evidence="11" id="KW-1185">Reference proteome</keyword>
<dbReference type="NCBIfam" id="NF003661">
    <property type="entry name" value="PRK05291.1-3"/>
    <property type="match status" value="1"/>
</dbReference>
<keyword evidence="8" id="KW-0479">Metal-binding</keyword>
<dbReference type="GO" id="GO:0005737">
    <property type="term" value="C:cytoplasm"/>
    <property type="evidence" value="ECO:0007669"/>
    <property type="project" value="UniProtKB-SubCell"/>
</dbReference>
<dbReference type="Gene3D" id="1.20.120.430">
    <property type="entry name" value="tRNA modification GTPase MnmE domain 2"/>
    <property type="match status" value="1"/>
</dbReference>
<dbReference type="Gene3D" id="3.40.50.300">
    <property type="entry name" value="P-loop containing nucleotide triphosphate hydrolases"/>
    <property type="match status" value="1"/>
</dbReference>
<keyword evidence="2 8" id="KW-0819">tRNA processing</keyword>
<keyword evidence="8" id="KW-0963">Cytoplasm</keyword>
<keyword evidence="4 8" id="KW-0378">Hydrolase</keyword>
<evidence type="ECO:0000256" key="5">
    <source>
        <dbReference type="ARBA" id="ARBA00022842"/>
    </source>
</evidence>
<dbReference type="SUPFAM" id="SSF52540">
    <property type="entry name" value="P-loop containing nucleoside triphosphate hydrolases"/>
    <property type="match status" value="1"/>
</dbReference>
<dbReference type="CDD" id="cd04164">
    <property type="entry name" value="trmE"/>
    <property type="match status" value="1"/>
</dbReference>
<comment type="similarity">
    <text evidence="1 8">Belongs to the TRAFAC class TrmE-Era-EngA-EngB-Septin-like GTPase superfamily. TrmE GTPase family.</text>
</comment>
<evidence type="ECO:0000259" key="9">
    <source>
        <dbReference type="PROSITE" id="PS51709"/>
    </source>
</evidence>
<dbReference type="InterPro" id="IPR027368">
    <property type="entry name" value="MnmE_dom2"/>
</dbReference>
<feature type="binding site" evidence="8">
    <location>
        <begin position="241"/>
        <end position="247"/>
    </location>
    <ligand>
        <name>GTP</name>
        <dbReference type="ChEBI" id="CHEBI:37565"/>
    </ligand>
</feature>
<keyword evidence="3 8" id="KW-0547">Nucleotide-binding</keyword>
<comment type="function">
    <text evidence="8">Exhibits a very high intrinsic GTPase hydrolysis rate. Involved in the addition of a carboxymethylaminomethyl (cmnm) group at the wobble position (U34) of certain tRNAs, forming tRNA-cmnm(5)s(2)U34.</text>
</comment>
<evidence type="ECO:0000256" key="4">
    <source>
        <dbReference type="ARBA" id="ARBA00022801"/>
    </source>
</evidence>
<feature type="binding site" evidence="8">
    <location>
        <position position="247"/>
    </location>
    <ligand>
        <name>Mg(2+)</name>
        <dbReference type="ChEBI" id="CHEBI:18420"/>
    </ligand>
</feature>
<feature type="binding site" evidence="8">
    <location>
        <position position="430"/>
    </location>
    <ligand>
        <name>(6S)-5-formyl-5,6,7,8-tetrahydrofolate</name>
        <dbReference type="ChEBI" id="CHEBI:57457"/>
    </ligand>
</feature>
<dbReference type="EMBL" id="SPKJ01000006">
    <property type="protein sequence ID" value="MYZ46830.1"/>
    <property type="molecule type" value="Genomic_DNA"/>
</dbReference>
<dbReference type="Pfam" id="PF12631">
    <property type="entry name" value="MnmE_helical"/>
    <property type="match status" value="1"/>
</dbReference>
<dbReference type="HAMAP" id="MF_00379">
    <property type="entry name" value="GTPase_MnmE"/>
    <property type="match status" value="1"/>
</dbReference>
<dbReference type="InterPro" id="IPR027266">
    <property type="entry name" value="TrmE/GcvT-like"/>
</dbReference>
<dbReference type="InterPro" id="IPR018948">
    <property type="entry name" value="GTP-bd_TrmE_N"/>
</dbReference>
<feature type="domain" description="TrmE-type G" evidence="9">
    <location>
        <begin position="212"/>
        <end position="357"/>
    </location>
</feature>
<dbReference type="PRINTS" id="PR00326">
    <property type="entry name" value="GTP1OBG"/>
</dbReference>
<dbReference type="PROSITE" id="PS51709">
    <property type="entry name" value="G_TRME"/>
    <property type="match status" value="1"/>
</dbReference>
<dbReference type="RefSeq" id="WP_161139170.1">
    <property type="nucleotide sequence ID" value="NZ_SPKJ01000006.1"/>
</dbReference>
<dbReference type="InterPro" id="IPR031168">
    <property type="entry name" value="G_TrmE"/>
</dbReference>
<dbReference type="Pfam" id="PF10396">
    <property type="entry name" value="TrmE_N"/>
    <property type="match status" value="1"/>
</dbReference>
<dbReference type="GO" id="GO:0046872">
    <property type="term" value="F:metal ion binding"/>
    <property type="evidence" value="ECO:0007669"/>
    <property type="project" value="UniProtKB-KW"/>
</dbReference>
<reference evidence="10" key="1">
    <citation type="submission" date="2019-03" db="EMBL/GenBank/DDBJ databases">
        <title>Afifella sp. nov., isolated from activated sludge.</title>
        <authorList>
            <person name="Li Q."/>
            <person name="Liu Y."/>
        </authorList>
    </citation>
    <scope>NUCLEOTIDE SEQUENCE</scope>
    <source>
        <strain evidence="10">L72</strain>
    </source>
</reference>
<feature type="binding site" evidence="8">
    <location>
        <begin position="266"/>
        <end position="269"/>
    </location>
    <ligand>
        <name>GTP</name>
        <dbReference type="ChEBI" id="CHEBI:37565"/>
    </ligand>
</feature>
<keyword evidence="7 8" id="KW-0342">GTP-binding</keyword>
<dbReference type="GO" id="GO:0005525">
    <property type="term" value="F:GTP binding"/>
    <property type="evidence" value="ECO:0007669"/>
    <property type="project" value="UniProtKB-UniRule"/>
</dbReference>
<protein>
    <recommendedName>
        <fullName evidence="8">tRNA modification GTPase MnmE</fullName>
        <ecNumber evidence="8">3.6.-.-</ecNumber>
    </recommendedName>
</protein>
<dbReference type="EC" id="3.6.-.-" evidence="8"/>
<feature type="binding site" evidence="8">
    <location>
        <position position="77"/>
    </location>
    <ligand>
        <name>(6S)-5-formyl-5,6,7,8-tetrahydrofolate</name>
        <dbReference type="ChEBI" id="CHEBI:57457"/>
    </ligand>
</feature>
<dbReference type="PANTHER" id="PTHR42714">
    <property type="entry name" value="TRNA MODIFICATION GTPASE GTPBP3"/>
    <property type="match status" value="1"/>
</dbReference>
<evidence type="ECO:0000256" key="1">
    <source>
        <dbReference type="ARBA" id="ARBA00011043"/>
    </source>
</evidence>
<comment type="caution">
    <text evidence="8">Lacks conserved residue(s) required for the propagation of feature annotation.</text>
</comment>
<dbReference type="FunFam" id="3.30.1360.120:FF:000007">
    <property type="entry name" value="tRNA modification GTPase GTPBP3, mitochondrial"/>
    <property type="match status" value="1"/>
</dbReference>
<organism evidence="10 11">
    <name type="scientific">Propylenella binzhouense</name>
    <dbReference type="NCBI Taxonomy" id="2555902"/>
    <lineage>
        <taxon>Bacteria</taxon>
        <taxon>Pseudomonadati</taxon>
        <taxon>Pseudomonadota</taxon>
        <taxon>Alphaproteobacteria</taxon>
        <taxon>Hyphomicrobiales</taxon>
        <taxon>Propylenellaceae</taxon>
        <taxon>Propylenella</taxon>
    </lineage>
</organism>
<dbReference type="Proteomes" id="UP000773614">
    <property type="component" value="Unassembled WGS sequence"/>
</dbReference>
<dbReference type="InterPro" id="IPR027417">
    <property type="entry name" value="P-loop_NTPase"/>
</dbReference>
<accession>A0A964T1X1</accession>
<comment type="caution">
    <text evidence="10">The sequence shown here is derived from an EMBL/GenBank/DDBJ whole genome shotgun (WGS) entry which is preliminary data.</text>
</comment>
<proteinExistence type="inferred from homology"/>
<comment type="subunit">
    <text evidence="8">Homodimer. Heterotetramer of two MnmE and two MnmG subunits.</text>
</comment>
<sequence>MDTIYALSSGGTPAGVAVIRISGPGAAAFASDALGSVPPAREAVLRSVRRESGEILDRALVLFFPGPASFTGEDVLEIQCHGGRAVVASVLDLLGARPGLRIARPGEFTRRAFDHGRLDLVAVEALADLVAAETEAQRRQALAGDLLSRKIEVWRGRLVTVRAEIEARLDFSDEDAIGEAVPEAVLAEAAAIREEVAEILSRSAPAERVRSGFRVAIAGRPNAGKSSLLNAIAARDVAIVTAEPGTTRDVLEVPLDLGGYPVLLYDTAGLREAASLAEREGVARARRASEHADLVLWLAEPARAFEEPESAGRPVWRVLTKSDLLPEGSPVAADFVVSARTGSGVPDLVAALGRAAAAALGGDPGIVAARARQREALAALSEALSLSAGDPDEIVADRLRQATDVIGRLTGRVDIEEVLDHLFAEFCIGK</sequence>
<dbReference type="NCBIfam" id="TIGR00231">
    <property type="entry name" value="small_GTP"/>
    <property type="match status" value="1"/>
</dbReference>
<feature type="binding site" evidence="8">
    <location>
        <begin position="338"/>
        <end position="340"/>
    </location>
    <ligand>
        <name>GTP</name>
        <dbReference type="ChEBI" id="CHEBI:37565"/>
    </ligand>
</feature>
<dbReference type="AlphaFoldDB" id="A0A964T1X1"/>
<dbReference type="InterPro" id="IPR006073">
    <property type="entry name" value="GTP-bd"/>
</dbReference>
<feature type="binding site" evidence="8">
    <location>
        <position position="20"/>
    </location>
    <ligand>
        <name>(6S)-5-formyl-5,6,7,8-tetrahydrofolate</name>
        <dbReference type="ChEBI" id="CHEBI:57457"/>
    </ligand>
</feature>
<evidence type="ECO:0000256" key="7">
    <source>
        <dbReference type="ARBA" id="ARBA00023134"/>
    </source>
</evidence>
<dbReference type="GO" id="GO:0003924">
    <property type="term" value="F:GTPase activity"/>
    <property type="evidence" value="ECO:0007669"/>
    <property type="project" value="UniProtKB-UniRule"/>
</dbReference>
<evidence type="ECO:0000256" key="3">
    <source>
        <dbReference type="ARBA" id="ARBA00022741"/>
    </source>
</evidence>
<comment type="subcellular location">
    <subcellularLocation>
        <location evidence="8">Cytoplasm</location>
    </subcellularLocation>
</comment>
<keyword evidence="6 8" id="KW-0630">Potassium</keyword>
<dbReference type="GO" id="GO:0002098">
    <property type="term" value="P:tRNA wobble uridine modification"/>
    <property type="evidence" value="ECO:0007669"/>
    <property type="project" value="TreeGrafter"/>
</dbReference>
<dbReference type="Gene3D" id="3.30.1360.120">
    <property type="entry name" value="Probable tRNA modification gtpase trme, domain 1"/>
    <property type="match status" value="1"/>
</dbReference>
<feature type="binding site" evidence="8">
    <location>
        <position position="117"/>
    </location>
    <ligand>
        <name>(6S)-5-formyl-5,6,7,8-tetrahydrofolate</name>
        <dbReference type="ChEBI" id="CHEBI:57457"/>
    </ligand>
</feature>
<evidence type="ECO:0000256" key="8">
    <source>
        <dbReference type="HAMAP-Rule" id="MF_00379"/>
    </source>
</evidence>
<comment type="cofactor">
    <cofactor evidence="8">
        <name>K(+)</name>
        <dbReference type="ChEBI" id="CHEBI:29103"/>
    </cofactor>
    <text evidence="8">Binds 1 potassium ion per subunit.</text>
</comment>
<dbReference type="InterPro" id="IPR005225">
    <property type="entry name" value="Small_GTP-bd"/>
</dbReference>
<dbReference type="CDD" id="cd14858">
    <property type="entry name" value="TrmE_N"/>
    <property type="match status" value="1"/>
</dbReference>
<feature type="binding site" evidence="8">
    <location>
        <position position="226"/>
    </location>
    <ligand>
        <name>Mg(2+)</name>
        <dbReference type="ChEBI" id="CHEBI:18420"/>
    </ligand>
</feature>
<evidence type="ECO:0000313" key="11">
    <source>
        <dbReference type="Proteomes" id="UP000773614"/>
    </source>
</evidence>
<dbReference type="GO" id="GO:0030488">
    <property type="term" value="P:tRNA methylation"/>
    <property type="evidence" value="ECO:0007669"/>
    <property type="project" value="TreeGrafter"/>
</dbReference>
<keyword evidence="5 8" id="KW-0460">Magnesium</keyword>
<dbReference type="Pfam" id="PF01926">
    <property type="entry name" value="MMR_HSR1"/>
    <property type="match status" value="1"/>
</dbReference>
<dbReference type="OrthoDB" id="9805918at2"/>
<dbReference type="InterPro" id="IPR025867">
    <property type="entry name" value="MnmE_helical"/>
</dbReference>
<feature type="binding site" evidence="8">
    <location>
        <begin position="222"/>
        <end position="227"/>
    </location>
    <ligand>
        <name>GTP</name>
        <dbReference type="ChEBI" id="CHEBI:37565"/>
    </ligand>
</feature>
<evidence type="ECO:0000256" key="6">
    <source>
        <dbReference type="ARBA" id="ARBA00022958"/>
    </source>
</evidence>
<name>A0A964T1X1_9HYPH</name>
<evidence type="ECO:0000313" key="10">
    <source>
        <dbReference type="EMBL" id="MYZ46830.1"/>
    </source>
</evidence>
<gene>
    <name evidence="8 10" type="primary">mnmE</name>
    <name evidence="8" type="synonym">trmE</name>
    <name evidence="10" type="ORF">E4O86_03755</name>
</gene>
<dbReference type="InterPro" id="IPR004520">
    <property type="entry name" value="GTPase_MnmE"/>
</dbReference>
<evidence type="ECO:0000256" key="2">
    <source>
        <dbReference type="ARBA" id="ARBA00022694"/>
    </source>
</evidence>
<dbReference type="PANTHER" id="PTHR42714:SF2">
    <property type="entry name" value="TRNA MODIFICATION GTPASE GTPBP3, MITOCHONDRIAL"/>
    <property type="match status" value="1"/>
</dbReference>